<name>A0A8S4BS06_9TELE</name>
<keyword evidence="6" id="KW-1185">Reference proteome</keyword>
<dbReference type="OrthoDB" id="8950231at2759"/>
<dbReference type="Gene3D" id="2.60.40.10">
    <property type="entry name" value="Immunoglobulins"/>
    <property type="match status" value="1"/>
</dbReference>
<dbReference type="SMART" id="SM00409">
    <property type="entry name" value="IG"/>
    <property type="match status" value="1"/>
</dbReference>
<keyword evidence="2" id="KW-1133">Transmembrane helix</keyword>
<reference evidence="5" key="1">
    <citation type="submission" date="2021-05" db="EMBL/GenBank/DDBJ databases">
        <authorList>
            <person name="Tigano A."/>
        </authorList>
    </citation>
    <scope>NUCLEOTIDE SEQUENCE</scope>
</reference>
<dbReference type="InterPro" id="IPR036179">
    <property type="entry name" value="Ig-like_dom_sf"/>
</dbReference>
<feature type="domain" description="Ig-like" evidence="4">
    <location>
        <begin position="26"/>
        <end position="113"/>
    </location>
</feature>
<feature type="signal peptide" evidence="3">
    <location>
        <begin position="1"/>
        <end position="20"/>
    </location>
</feature>
<gene>
    <name evidence="5" type="ORF">MMEN_LOCUS18643</name>
</gene>
<evidence type="ECO:0000313" key="5">
    <source>
        <dbReference type="EMBL" id="CAG6006429.1"/>
    </source>
</evidence>
<feature type="chain" id="PRO_5035846006" evidence="3">
    <location>
        <begin position="21"/>
        <end position="260"/>
    </location>
</feature>
<dbReference type="InterPro" id="IPR007110">
    <property type="entry name" value="Ig-like_dom"/>
</dbReference>
<dbReference type="PANTHER" id="PTHR37996">
    <property type="entry name" value="B- AND T-LYMPHOCYTE ATTENUATOR"/>
    <property type="match status" value="1"/>
</dbReference>
<keyword evidence="2" id="KW-0472">Membrane</keyword>
<dbReference type="GO" id="GO:0005886">
    <property type="term" value="C:plasma membrane"/>
    <property type="evidence" value="ECO:0007669"/>
    <property type="project" value="InterPro"/>
</dbReference>
<dbReference type="EMBL" id="CAJRST010037777">
    <property type="protein sequence ID" value="CAG6006429.1"/>
    <property type="molecule type" value="Genomic_DNA"/>
</dbReference>
<dbReference type="GO" id="GO:0002768">
    <property type="term" value="P:immune response-regulating cell surface receptor signaling pathway"/>
    <property type="evidence" value="ECO:0007669"/>
    <property type="project" value="InterPro"/>
</dbReference>
<feature type="transmembrane region" description="Helical" evidence="2">
    <location>
        <begin position="138"/>
        <end position="159"/>
    </location>
</feature>
<feature type="compositionally biased region" description="Polar residues" evidence="1">
    <location>
        <begin position="238"/>
        <end position="260"/>
    </location>
</feature>
<comment type="caution">
    <text evidence="5">The sequence shown here is derived from an EMBL/GenBank/DDBJ whole genome shotgun (WGS) entry which is preliminary data.</text>
</comment>
<dbReference type="AlphaFoldDB" id="A0A8S4BS06"/>
<dbReference type="InterPro" id="IPR039257">
    <property type="entry name" value="BTLA"/>
</dbReference>
<dbReference type="InterPro" id="IPR003599">
    <property type="entry name" value="Ig_sub"/>
</dbReference>
<accession>A0A8S4BS06</accession>
<evidence type="ECO:0000259" key="4">
    <source>
        <dbReference type="PROSITE" id="PS50835"/>
    </source>
</evidence>
<dbReference type="Proteomes" id="UP000677803">
    <property type="component" value="Unassembled WGS sequence"/>
</dbReference>
<evidence type="ECO:0000256" key="2">
    <source>
        <dbReference type="SAM" id="Phobius"/>
    </source>
</evidence>
<dbReference type="GO" id="GO:0038023">
    <property type="term" value="F:signaling receptor activity"/>
    <property type="evidence" value="ECO:0007669"/>
    <property type="project" value="InterPro"/>
</dbReference>
<proteinExistence type="predicted"/>
<evidence type="ECO:0000313" key="6">
    <source>
        <dbReference type="Proteomes" id="UP000677803"/>
    </source>
</evidence>
<keyword evidence="3" id="KW-0732">Signal</keyword>
<dbReference type="InterPro" id="IPR013783">
    <property type="entry name" value="Ig-like_fold"/>
</dbReference>
<feature type="region of interest" description="Disordered" evidence="1">
    <location>
        <begin position="182"/>
        <end position="260"/>
    </location>
</feature>
<dbReference type="SUPFAM" id="SSF48726">
    <property type="entry name" value="Immunoglobulin"/>
    <property type="match status" value="1"/>
</dbReference>
<keyword evidence="2" id="KW-0812">Transmembrane</keyword>
<sequence>MHKFFLRAIICVSIVHVGLGDEECSEAVLARRETFYVPTGESLSLSCLVQHCEGNWLGKWEWEHMPNTGIGIVKDGPRHHLDRINLTANETRLVLKITSVNQSDEGSYRCSVTWGESSGVGHWMHVNVTKAVSRPRNILHRVLICVGALFCVPVILGLAHCLSSEVKPQPHPKVQVTYAAVAKKRPHPPPRTPPQPRAPPQPLPRRQIPQRLNDPVQQAPPQLPKKTEVVYADISQEALRQQEGSKNPSQTTVYSSLKFS</sequence>
<dbReference type="PANTHER" id="PTHR37996:SF1">
    <property type="entry name" value="B- AND T-LYMPHOCYTE ATTENUATOR"/>
    <property type="match status" value="1"/>
</dbReference>
<organism evidence="5 6">
    <name type="scientific">Menidia menidia</name>
    <name type="common">Atlantic silverside</name>
    <dbReference type="NCBI Taxonomy" id="238744"/>
    <lineage>
        <taxon>Eukaryota</taxon>
        <taxon>Metazoa</taxon>
        <taxon>Chordata</taxon>
        <taxon>Craniata</taxon>
        <taxon>Vertebrata</taxon>
        <taxon>Euteleostomi</taxon>
        <taxon>Actinopterygii</taxon>
        <taxon>Neopterygii</taxon>
        <taxon>Teleostei</taxon>
        <taxon>Neoteleostei</taxon>
        <taxon>Acanthomorphata</taxon>
        <taxon>Ovalentaria</taxon>
        <taxon>Atherinomorphae</taxon>
        <taxon>Atheriniformes</taxon>
        <taxon>Atherinopsidae</taxon>
        <taxon>Menidiinae</taxon>
        <taxon>Menidia</taxon>
    </lineage>
</organism>
<protein>
    <submittedName>
        <fullName evidence="5">(Atlantic silverside) hypothetical protein</fullName>
    </submittedName>
</protein>
<dbReference type="PROSITE" id="PS50835">
    <property type="entry name" value="IG_LIKE"/>
    <property type="match status" value="1"/>
</dbReference>
<evidence type="ECO:0000256" key="3">
    <source>
        <dbReference type="SAM" id="SignalP"/>
    </source>
</evidence>
<feature type="compositionally biased region" description="Pro residues" evidence="1">
    <location>
        <begin position="189"/>
        <end position="203"/>
    </location>
</feature>
<evidence type="ECO:0000256" key="1">
    <source>
        <dbReference type="SAM" id="MobiDB-lite"/>
    </source>
</evidence>